<protein>
    <recommendedName>
        <fullName evidence="2">Prolyl 4-hydroxylase alpha subunit Fe(2+) 2OG dioxygenase domain-containing protein</fullName>
    </recommendedName>
</protein>
<evidence type="ECO:0000313" key="4">
    <source>
        <dbReference type="Proteomes" id="UP000054097"/>
    </source>
</evidence>
<name>A0A0C3ARU7_SERVB</name>
<keyword evidence="4" id="KW-1185">Reference proteome</keyword>
<sequence length="413" mass="46518">MAWVDENDSNSDIEEEAEERALENPSTNIRKALQRIFTKDGFKYIGSYYASESYPQAPNPQIRAEGVGMITLPLTGAAVKHLIAGCKQAPFGKGERTIVDKKVRDTWEMDASKITFTNPTWTKWINTVILPAVCEKLGVSINASKPRAELYKLLLYETGSHFLPHQDTAKTTGMFATIVVILPSQFTGGALELSHSGEHVTVDVSAMSSTSTHVVAWYTDVYHSVQPVESGYRLALSYNLVHSSVPSLKPSIRSNANTQELKHALLSWKARDSPTKLIYLMSHMYSYQELRRVSLKGKDAYFVANIRGVAKELGFRLCLVNLELHQSGPAIDFGDFDDYYYPIVRRRKRHELGEVEEESWSFDDAVDLYGNSVDLNEDITLDDKDEYFPRTLAKTVPAEEEYEGYMGNVRVSF</sequence>
<dbReference type="Gene3D" id="2.60.120.620">
    <property type="entry name" value="q2cbj1_9rhob like domain"/>
    <property type="match status" value="1"/>
</dbReference>
<accession>A0A0C3ARU7</accession>
<evidence type="ECO:0000313" key="3">
    <source>
        <dbReference type="EMBL" id="KIM21996.1"/>
    </source>
</evidence>
<dbReference type="Proteomes" id="UP000054097">
    <property type="component" value="Unassembled WGS sequence"/>
</dbReference>
<dbReference type="InterPro" id="IPR044862">
    <property type="entry name" value="Pro_4_hyd_alph_FE2OG_OXY"/>
</dbReference>
<evidence type="ECO:0000259" key="2">
    <source>
        <dbReference type="Pfam" id="PF13640"/>
    </source>
</evidence>
<dbReference type="EMBL" id="KN824366">
    <property type="protein sequence ID" value="KIM21996.1"/>
    <property type="molecule type" value="Genomic_DNA"/>
</dbReference>
<dbReference type="HOGENOM" id="CLU_007520_2_2_1"/>
<organism evidence="3 4">
    <name type="scientific">Serendipita vermifera MAFF 305830</name>
    <dbReference type="NCBI Taxonomy" id="933852"/>
    <lineage>
        <taxon>Eukaryota</taxon>
        <taxon>Fungi</taxon>
        <taxon>Dikarya</taxon>
        <taxon>Basidiomycota</taxon>
        <taxon>Agaricomycotina</taxon>
        <taxon>Agaricomycetes</taxon>
        <taxon>Sebacinales</taxon>
        <taxon>Serendipitaceae</taxon>
        <taxon>Serendipita</taxon>
    </lineage>
</organism>
<feature type="domain" description="Prolyl 4-hydroxylase alpha subunit Fe(2+) 2OG dioxygenase" evidence="2">
    <location>
        <begin position="152"/>
        <end position="239"/>
    </location>
</feature>
<proteinExistence type="predicted"/>
<reference evidence="4" key="2">
    <citation type="submission" date="2015-01" db="EMBL/GenBank/DDBJ databases">
        <title>Evolutionary Origins and Diversification of the Mycorrhizal Mutualists.</title>
        <authorList>
            <consortium name="DOE Joint Genome Institute"/>
            <consortium name="Mycorrhizal Genomics Consortium"/>
            <person name="Kohler A."/>
            <person name="Kuo A."/>
            <person name="Nagy L.G."/>
            <person name="Floudas D."/>
            <person name="Copeland A."/>
            <person name="Barry K.W."/>
            <person name="Cichocki N."/>
            <person name="Veneault-Fourrey C."/>
            <person name="LaButti K."/>
            <person name="Lindquist E.A."/>
            <person name="Lipzen A."/>
            <person name="Lundell T."/>
            <person name="Morin E."/>
            <person name="Murat C."/>
            <person name="Riley R."/>
            <person name="Ohm R."/>
            <person name="Sun H."/>
            <person name="Tunlid A."/>
            <person name="Henrissat B."/>
            <person name="Grigoriev I.V."/>
            <person name="Hibbett D.S."/>
            <person name="Martin F."/>
        </authorList>
    </citation>
    <scope>NUCLEOTIDE SEQUENCE [LARGE SCALE GENOMIC DNA]</scope>
    <source>
        <strain evidence="4">MAFF 305830</strain>
    </source>
</reference>
<dbReference type="OrthoDB" id="124582at2759"/>
<gene>
    <name evidence="3" type="ORF">M408DRAFT_79639</name>
</gene>
<dbReference type="PANTHER" id="PTHR33099">
    <property type="entry name" value="FE2OG DIOXYGENASE DOMAIN-CONTAINING PROTEIN"/>
    <property type="match status" value="1"/>
</dbReference>
<dbReference type="AlphaFoldDB" id="A0A0C3ARU7"/>
<evidence type="ECO:0000256" key="1">
    <source>
        <dbReference type="SAM" id="MobiDB-lite"/>
    </source>
</evidence>
<reference evidence="3 4" key="1">
    <citation type="submission" date="2014-04" db="EMBL/GenBank/DDBJ databases">
        <authorList>
            <consortium name="DOE Joint Genome Institute"/>
            <person name="Kuo A."/>
            <person name="Zuccaro A."/>
            <person name="Kohler A."/>
            <person name="Nagy L.G."/>
            <person name="Floudas D."/>
            <person name="Copeland A."/>
            <person name="Barry K.W."/>
            <person name="Cichocki N."/>
            <person name="Veneault-Fourrey C."/>
            <person name="LaButti K."/>
            <person name="Lindquist E.A."/>
            <person name="Lipzen A."/>
            <person name="Lundell T."/>
            <person name="Morin E."/>
            <person name="Murat C."/>
            <person name="Sun H."/>
            <person name="Tunlid A."/>
            <person name="Henrissat B."/>
            <person name="Grigoriev I.V."/>
            <person name="Hibbett D.S."/>
            <person name="Martin F."/>
            <person name="Nordberg H.P."/>
            <person name="Cantor M.N."/>
            <person name="Hua S.X."/>
        </authorList>
    </citation>
    <scope>NUCLEOTIDE SEQUENCE [LARGE SCALE GENOMIC DNA]</scope>
    <source>
        <strain evidence="3 4">MAFF 305830</strain>
    </source>
</reference>
<dbReference type="Pfam" id="PF13640">
    <property type="entry name" value="2OG-FeII_Oxy_3"/>
    <property type="match status" value="1"/>
</dbReference>
<feature type="region of interest" description="Disordered" evidence="1">
    <location>
        <begin position="1"/>
        <end position="25"/>
    </location>
</feature>
<dbReference type="PANTHER" id="PTHR33099:SF7">
    <property type="entry name" value="MYND-TYPE DOMAIN-CONTAINING PROTEIN"/>
    <property type="match status" value="1"/>
</dbReference>
<feature type="compositionally biased region" description="Acidic residues" evidence="1">
    <location>
        <begin position="1"/>
        <end position="18"/>
    </location>
</feature>